<dbReference type="RefSeq" id="WP_253868208.1">
    <property type="nucleotide sequence ID" value="NZ_BAABHM010000016.1"/>
</dbReference>
<gene>
    <name evidence="1" type="ORF">GCM10023198_36950</name>
</gene>
<name>A0ABP8XP43_9MICO</name>
<keyword evidence="2" id="KW-1185">Reference proteome</keyword>
<dbReference type="SUPFAM" id="SSF48452">
    <property type="entry name" value="TPR-like"/>
    <property type="match status" value="1"/>
</dbReference>
<evidence type="ECO:0008006" key="3">
    <source>
        <dbReference type="Google" id="ProtNLM"/>
    </source>
</evidence>
<comment type="caution">
    <text evidence="1">The sequence shown here is derived from an EMBL/GenBank/DDBJ whole genome shotgun (WGS) entry which is preliminary data.</text>
</comment>
<protein>
    <recommendedName>
        <fullName evidence="3">Tetratricopeptide repeat protein</fullName>
    </recommendedName>
</protein>
<organism evidence="1 2">
    <name type="scientific">Promicromonospora umidemergens</name>
    <dbReference type="NCBI Taxonomy" id="629679"/>
    <lineage>
        <taxon>Bacteria</taxon>
        <taxon>Bacillati</taxon>
        <taxon>Actinomycetota</taxon>
        <taxon>Actinomycetes</taxon>
        <taxon>Micrococcales</taxon>
        <taxon>Promicromonosporaceae</taxon>
        <taxon>Promicromonospora</taxon>
    </lineage>
</organism>
<evidence type="ECO:0000313" key="1">
    <source>
        <dbReference type="EMBL" id="GAA4710781.1"/>
    </source>
</evidence>
<dbReference type="Proteomes" id="UP001500843">
    <property type="component" value="Unassembled WGS sequence"/>
</dbReference>
<dbReference type="InterPro" id="IPR011990">
    <property type="entry name" value="TPR-like_helical_dom_sf"/>
</dbReference>
<dbReference type="Gene3D" id="1.25.40.10">
    <property type="entry name" value="Tetratricopeptide repeat domain"/>
    <property type="match status" value="1"/>
</dbReference>
<dbReference type="EMBL" id="BAABHM010000016">
    <property type="protein sequence ID" value="GAA4710781.1"/>
    <property type="molecule type" value="Genomic_DNA"/>
</dbReference>
<reference evidence="2" key="1">
    <citation type="journal article" date="2019" name="Int. J. Syst. Evol. Microbiol.">
        <title>The Global Catalogue of Microorganisms (GCM) 10K type strain sequencing project: providing services to taxonomists for standard genome sequencing and annotation.</title>
        <authorList>
            <consortium name="The Broad Institute Genomics Platform"/>
            <consortium name="The Broad Institute Genome Sequencing Center for Infectious Disease"/>
            <person name="Wu L."/>
            <person name="Ma J."/>
        </authorList>
    </citation>
    <scope>NUCLEOTIDE SEQUENCE [LARGE SCALE GENOMIC DNA]</scope>
    <source>
        <strain evidence="2">JCM 17975</strain>
    </source>
</reference>
<accession>A0ABP8XP43</accession>
<sequence length="295" mass="31916">MTEANEMIDVRPGWHIDPDTLVPVLDDEAGFRQAHADDPAVEVLIELWSGQPGRAAELLEPLVSDDPTWRLRALAADVIGARGNPAAAITVLEQLVEQHRYQPPEGILAQHLGLAHYAAAAFPAAASWFRRALDLSTEPGADSALAGSGQFLDRALERVPETISHTRAWSWGVAFLYDPVHGDVVDVDPDVPVTTTPTGLDVMVRHAQEYDWANGQEGPAVTTMHIARPDKDTTPHRAVVVEATLETPTRSLSIGDAEGQILVPVPAAHTRVVISHGDAEWCSPDQVWIDLYAGT</sequence>
<proteinExistence type="predicted"/>
<evidence type="ECO:0000313" key="2">
    <source>
        <dbReference type="Proteomes" id="UP001500843"/>
    </source>
</evidence>